<dbReference type="Proteomes" id="UP000283895">
    <property type="component" value="Unassembled WGS sequence"/>
</dbReference>
<dbReference type="AlphaFoldDB" id="A0A423VUS0"/>
<sequence length="196" mass="21164">MCLRVQPVCNACHSHAKTEEIYRCAESACSVGDVEVVNRPLSRMELISTPCSNPECSMNQARLDSYSTWLQGKITAMQQQRGRRQQSLMRSRWATGNEFDNDNSTQQQHQQPLASIFESARQSCASVNNAPSFPFGSNPPGGPFSSVSMPLSDGVATAGVASQANSGWSRKITLTVEESGNVSSSSGGFMNFQGGM</sequence>
<evidence type="ECO:0000313" key="2">
    <source>
        <dbReference type="Proteomes" id="UP000283895"/>
    </source>
</evidence>
<name>A0A423VUS0_9PEZI</name>
<accession>A0A423VUS0</accession>
<protein>
    <submittedName>
        <fullName evidence="1">Uncharacterized protein</fullName>
    </submittedName>
</protein>
<organism evidence="1 2">
    <name type="scientific">Cytospora schulzeri</name>
    <dbReference type="NCBI Taxonomy" id="448051"/>
    <lineage>
        <taxon>Eukaryota</taxon>
        <taxon>Fungi</taxon>
        <taxon>Dikarya</taxon>
        <taxon>Ascomycota</taxon>
        <taxon>Pezizomycotina</taxon>
        <taxon>Sordariomycetes</taxon>
        <taxon>Sordariomycetidae</taxon>
        <taxon>Diaporthales</taxon>
        <taxon>Cytosporaceae</taxon>
        <taxon>Cytospora</taxon>
    </lineage>
</organism>
<keyword evidence="2" id="KW-1185">Reference proteome</keyword>
<evidence type="ECO:0000313" key="1">
    <source>
        <dbReference type="EMBL" id="ROV94782.1"/>
    </source>
</evidence>
<dbReference type="EMBL" id="LKEA01000039">
    <property type="protein sequence ID" value="ROV94782.1"/>
    <property type="molecule type" value="Genomic_DNA"/>
</dbReference>
<gene>
    <name evidence="1" type="ORF">VMCG_08885</name>
</gene>
<reference evidence="1 2" key="1">
    <citation type="submission" date="2015-09" db="EMBL/GenBank/DDBJ databases">
        <title>Host preference determinants of Valsa canker pathogens revealed by comparative genomics.</title>
        <authorList>
            <person name="Yin Z."/>
            <person name="Huang L."/>
        </authorList>
    </citation>
    <scope>NUCLEOTIDE SEQUENCE [LARGE SCALE GENOMIC DNA]</scope>
    <source>
        <strain evidence="1 2">03-1</strain>
    </source>
</reference>
<dbReference type="OrthoDB" id="10512194at2759"/>
<comment type="caution">
    <text evidence="1">The sequence shown here is derived from an EMBL/GenBank/DDBJ whole genome shotgun (WGS) entry which is preliminary data.</text>
</comment>
<proteinExistence type="predicted"/>